<dbReference type="GO" id="GO:0042910">
    <property type="term" value="F:xenobiotic transmembrane transporter activity"/>
    <property type="evidence" value="ECO:0007669"/>
    <property type="project" value="InterPro"/>
</dbReference>
<feature type="transmembrane region" description="Helical" evidence="10">
    <location>
        <begin position="168"/>
        <end position="191"/>
    </location>
</feature>
<evidence type="ECO:0000313" key="11">
    <source>
        <dbReference type="EMBL" id="EFM02565.1"/>
    </source>
</evidence>
<dbReference type="GO" id="GO:0015297">
    <property type="term" value="F:antiporter activity"/>
    <property type="evidence" value="ECO:0007669"/>
    <property type="project" value="InterPro"/>
</dbReference>
<name>E0NQJ1_9BACT</name>
<dbReference type="InterPro" id="IPR048279">
    <property type="entry name" value="MdtK-like"/>
</dbReference>
<dbReference type="BioCyc" id="PMAR862515-HMP:GMOO-454-MONOMER"/>
<dbReference type="Pfam" id="PF01554">
    <property type="entry name" value="MatE"/>
    <property type="match status" value="2"/>
</dbReference>
<dbReference type="eggNOG" id="COG0534">
    <property type="taxonomic scope" value="Bacteria"/>
</dbReference>
<dbReference type="PANTHER" id="PTHR43823">
    <property type="entry name" value="SPORULATION PROTEIN YKVU"/>
    <property type="match status" value="1"/>
</dbReference>
<dbReference type="PIRSF" id="PIRSF006603">
    <property type="entry name" value="DinF"/>
    <property type="match status" value="1"/>
</dbReference>
<protein>
    <recommendedName>
        <fullName evidence="3">Multidrug export protein MepA</fullName>
    </recommendedName>
</protein>
<feature type="transmembrane region" description="Helical" evidence="10">
    <location>
        <begin position="139"/>
        <end position="156"/>
    </location>
</feature>
<evidence type="ECO:0000256" key="10">
    <source>
        <dbReference type="SAM" id="Phobius"/>
    </source>
</evidence>
<dbReference type="STRING" id="862515.HMPREF0658_0442"/>
<keyword evidence="4" id="KW-0813">Transport</keyword>
<dbReference type="InterPro" id="IPR045070">
    <property type="entry name" value="MATE_MepA-like"/>
</dbReference>
<reference evidence="11" key="1">
    <citation type="submission" date="2010-07" db="EMBL/GenBank/DDBJ databases">
        <authorList>
            <person name="Muzny D."/>
            <person name="Qin X."/>
            <person name="Deng J."/>
            <person name="Jiang H."/>
            <person name="Liu Y."/>
            <person name="Qu J."/>
            <person name="Song X.-Z."/>
            <person name="Zhang L."/>
            <person name="Thornton R."/>
            <person name="Coyle M."/>
            <person name="Francisco L."/>
            <person name="Jackson L."/>
            <person name="Javaid M."/>
            <person name="Korchina V."/>
            <person name="Kovar C."/>
            <person name="Mata R."/>
            <person name="Mathew T."/>
            <person name="Ngo R."/>
            <person name="Nguyen L."/>
            <person name="Nguyen N."/>
            <person name="Okwuonu G."/>
            <person name="Ongeri F."/>
            <person name="Pham C."/>
            <person name="Simmons D."/>
            <person name="Wilczek-Boney K."/>
            <person name="Hale W."/>
            <person name="Jakkamsetti A."/>
            <person name="Pham P."/>
            <person name="Ruth R."/>
            <person name="San Lucas F."/>
            <person name="Warren J."/>
            <person name="Zhang J."/>
            <person name="Zhao Z."/>
            <person name="Zhou C."/>
            <person name="Zhu D."/>
            <person name="Lee S."/>
            <person name="Bess C."/>
            <person name="Blankenburg K."/>
            <person name="Forbes L."/>
            <person name="Fu Q."/>
            <person name="Gubbala S."/>
            <person name="Hirani K."/>
            <person name="Jayaseelan J.C."/>
            <person name="Lara F."/>
            <person name="Munidasa M."/>
            <person name="Palculict T."/>
            <person name="Patil S."/>
            <person name="Pu L.-L."/>
            <person name="Saada N."/>
            <person name="Tang L."/>
            <person name="Weissenberger G."/>
            <person name="Zhu Y."/>
            <person name="Hemphill L."/>
            <person name="Shang Y."/>
            <person name="Youmans B."/>
            <person name="Ayvaz T."/>
            <person name="Ross M."/>
            <person name="Santibanez J."/>
            <person name="Aqrawi P."/>
            <person name="Gross S."/>
            <person name="Joshi V."/>
            <person name="Fowler G."/>
            <person name="Nazareth L."/>
            <person name="Reid J."/>
            <person name="Worley K."/>
            <person name="Petrosino J."/>
            <person name="Highlander S."/>
            <person name="Gibbs R."/>
        </authorList>
    </citation>
    <scope>NUCLEOTIDE SEQUENCE [LARGE SCALE GENOMIC DNA]</scope>
    <source>
        <strain evidence="11">DSM 16973</strain>
    </source>
</reference>
<keyword evidence="5" id="KW-1003">Cell membrane</keyword>
<dbReference type="NCBIfam" id="TIGR00797">
    <property type="entry name" value="matE"/>
    <property type="match status" value="1"/>
</dbReference>
<keyword evidence="6 10" id="KW-0812">Transmembrane</keyword>
<comment type="subcellular location">
    <subcellularLocation>
        <location evidence="1">Cell membrane</location>
        <topology evidence="1">Multi-pass membrane protein</topology>
    </subcellularLocation>
</comment>
<feature type="transmembrane region" description="Helical" evidence="10">
    <location>
        <begin position="359"/>
        <end position="379"/>
    </location>
</feature>
<dbReference type="AlphaFoldDB" id="E0NQJ1"/>
<evidence type="ECO:0000256" key="6">
    <source>
        <dbReference type="ARBA" id="ARBA00022692"/>
    </source>
</evidence>
<evidence type="ECO:0000256" key="4">
    <source>
        <dbReference type="ARBA" id="ARBA00022448"/>
    </source>
</evidence>
<evidence type="ECO:0000256" key="3">
    <source>
        <dbReference type="ARBA" id="ARBA00022106"/>
    </source>
</evidence>
<dbReference type="GO" id="GO:0046677">
    <property type="term" value="P:response to antibiotic"/>
    <property type="evidence" value="ECO:0007669"/>
    <property type="project" value="UniProtKB-KW"/>
</dbReference>
<feature type="transmembrane region" description="Helical" evidence="10">
    <location>
        <begin position="197"/>
        <end position="217"/>
    </location>
</feature>
<evidence type="ECO:0000256" key="1">
    <source>
        <dbReference type="ARBA" id="ARBA00004651"/>
    </source>
</evidence>
<keyword evidence="12" id="KW-1185">Reference proteome</keyword>
<dbReference type="GO" id="GO:0005886">
    <property type="term" value="C:plasma membrane"/>
    <property type="evidence" value="ECO:0007669"/>
    <property type="project" value="UniProtKB-SubCell"/>
</dbReference>
<sequence length="449" mass="48585">MEIKADNYTYLTQGAIHKVIVKMALPTIAGMLVIAFYNMADTFFVGQIDTQSTAAVGIVFSVMFFIMAVSFFFGNGSGNYISRELGAQRKANAETMASTGFFYALAAGIVMMLVGEVLLTPLSIWLGSTPTILPYTEDYLRIILLGAPLMTCSFTLNNQMRFQGNAFYSMQGIVSGAIVNVILDPILIFGFDMGVRGAAIATVIGQFVGFLVLLSLMRKGGNIPVNLRKVSFSVVYIKEIVAGGTPSLSRQGLSCVATILLNVSAAAFGDAAVAAMSIVNRFCLIVMACVIGFGQGFQPFCGFCYGAGLYRRVKRGFWFSVKTCCVFLLLCCVLGWFFSADIIELFRRDATVIAVGTDALRWQLAALPLAGLTTISNMLMQTIRKPIRANLLASARSGLFFIPLIIVLPRCFGLMGVEMCQAMSDVCSAVITVPIILSAFREMSAEERT</sequence>
<evidence type="ECO:0000256" key="2">
    <source>
        <dbReference type="ARBA" id="ARBA00008417"/>
    </source>
</evidence>
<comment type="similarity">
    <text evidence="2">Belongs to the multi antimicrobial extrusion (MATE) (TC 2.A.66.1) family. MepA subfamily.</text>
</comment>
<gene>
    <name evidence="11" type="ORF">HMPREF0658_0442</name>
</gene>
<proteinExistence type="inferred from homology"/>
<comment type="caution">
    <text evidence="11">The sequence shown here is derived from an EMBL/GenBank/DDBJ whole genome shotgun (WGS) entry which is preliminary data.</text>
</comment>
<feature type="transmembrane region" description="Helical" evidence="10">
    <location>
        <begin position="95"/>
        <end position="119"/>
    </location>
</feature>
<dbReference type="InterPro" id="IPR051327">
    <property type="entry name" value="MATE_MepA_subfamily"/>
</dbReference>
<evidence type="ECO:0000256" key="9">
    <source>
        <dbReference type="ARBA" id="ARBA00023251"/>
    </source>
</evidence>
<organism evidence="11 12">
    <name type="scientific">Hoylesella marshii DSM 16973 = JCM 13450</name>
    <dbReference type="NCBI Taxonomy" id="862515"/>
    <lineage>
        <taxon>Bacteria</taxon>
        <taxon>Pseudomonadati</taxon>
        <taxon>Bacteroidota</taxon>
        <taxon>Bacteroidia</taxon>
        <taxon>Bacteroidales</taxon>
        <taxon>Prevotellaceae</taxon>
        <taxon>Hoylesella</taxon>
    </lineage>
</organism>
<feature type="transmembrane region" description="Helical" evidence="10">
    <location>
        <begin position="255"/>
        <end position="278"/>
    </location>
</feature>
<feature type="transmembrane region" description="Helical" evidence="10">
    <location>
        <begin position="317"/>
        <end position="339"/>
    </location>
</feature>
<evidence type="ECO:0000256" key="5">
    <source>
        <dbReference type="ARBA" id="ARBA00022475"/>
    </source>
</evidence>
<feature type="transmembrane region" description="Helical" evidence="10">
    <location>
        <begin position="284"/>
        <end position="305"/>
    </location>
</feature>
<dbReference type="HOGENOM" id="CLU_012893_0_1_10"/>
<evidence type="ECO:0000256" key="8">
    <source>
        <dbReference type="ARBA" id="ARBA00023136"/>
    </source>
</evidence>
<dbReference type="RefSeq" id="WP_006948201.1">
    <property type="nucleotide sequence ID" value="NZ_GL397214.1"/>
</dbReference>
<dbReference type="EMBL" id="AEEI01000020">
    <property type="protein sequence ID" value="EFM02565.1"/>
    <property type="molecule type" value="Genomic_DNA"/>
</dbReference>
<dbReference type="InterPro" id="IPR002528">
    <property type="entry name" value="MATE_fam"/>
</dbReference>
<dbReference type="PANTHER" id="PTHR43823:SF3">
    <property type="entry name" value="MULTIDRUG EXPORT PROTEIN MEPA"/>
    <property type="match status" value="1"/>
</dbReference>
<keyword evidence="9" id="KW-0046">Antibiotic resistance</keyword>
<evidence type="ECO:0000313" key="12">
    <source>
        <dbReference type="Proteomes" id="UP000004394"/>
    </source>
</evidence>
<dbReference type="Proteomes" id="UP000004394">
    <property type="component" value="Unassembled WGS sequence"/>
</dbReference>
<feature type="transmembrane region" description="Helical" evidence="10">
    <location>
        <begin position="52"/>
        <end position="74"/>
    </location>
</feature>
<dbReference type="CDD" id="cd13143">
    <property type="entry name" value="MATE_MepA_like"/>
    <property type="match status" value="1"/>
</dbReference>
<feature type="transmembrane region" description="Helical" evidence="10">
    <location>
        <begin position="20"/>
        <end position="40"/>
    </location>
</feature>
<evidence type="ECO:0000256" key="7">
    <source>
        <dbReference type="ARBA" id="ARBA00022989"/>
    </source>
</evidence>
<feature type="transmembrane region" description="Helical" evidence="10">
    <location>
        <begin position="399"/>
        <end position="416"/>
    </location>
</feature>
<keyword evidence="7 10" id="KW-1133">Transmembrane helix</keyword>
<keyword evidence="8 10" id="KW-0472">Membrane</keyword>
<accession>E0NQJ1</accession>